<protein>
    <recommendedName>
        <fullName evidence="3">Lasso RiPP family leader peptide-containing protein</fullName>
    </recommendedName>
</protein>
<organism evidence="1 2">
    <name type="scientific">Sphingobacterium ginsenosidimutans</name>
    <dbReference type="NCBI Taxonomy" id="687845"/>
    <lineage>
        <taxon>Bacteria</taxon>
        <taxon>Pseudomonadati</taxon>
        <taxon>Bacteroidota</taxon>
        <taxon>Sphingobacteriia</taxon>
        <taxon>Sphingobacteriales</taxon>
        <taxon>Sphingobacteriaceae</taxon>
        <taxon>Sphingobacterium</taxon>
    </lineage>
</organism>
<dbReference type="RefSeq" id="WP_346084839.1">
    <property type="nucleotide sequence ID" value="NZ_BAAAZK010000002.1"/>
</dbReference>
<gene>
    <name evidence="1" type="ORF">GCM10022218_11700</name>
</gene>
<dbReference type="Proteomes" id="UP001500167">
    <property type="component" value="Unassembled WGS sequence"/>
</dbReference>
<keyword evidence="2" id="KW-1185">Reference proteome</keyword>
<comment type="caution">
    <text evidence="1">The sequence shown here is derived from an EMBL/GenBank/DDBJ whole genome shotgun (WGS) entry which is preliminary data.</text>
</comment>
<accession>A0ABP7ZVJ6</accession>
<sequence length="60" mass="6511">MKTKDQKKKEGYIPPTLRITIVEMEEGIAAGSAQVTPGGAGGTPLVEDFVESNDQQTWDF</sequence>
<proteinExistence type="predicted"/>
<dbReference type="EMBL" id="BAAAZK010000002">
    <property type="protein sequence ID" value="GAA4171524.1"/>
    <property type="molecule type" value="Genomic_DNA"/>
</dbReference>
<evidence type="ECO:0000313" key="1">
    <source>
        <dbReference type="EMBL" id="GAA4171524.1"/>
    </source>
</evidence>
<reference evidence="2" key="1">
    <citation type="journal article" date="2019" name="Int. J. Syst. Evol. Microbiol.">
        <title>The Global Catalogue of Microorganisms (GCM) 10K type strain sequencing project: providing services to taxonomists for standard genome sequencing and annotation.</title>
        <authorList>
            <consortium name="The Broad Institute Genomics Platform"/>
            <consortium name="The Broad Institute Genome Sequencing Center for Infectious Disease"/>
            <person name="Wu L."/>
            <person name="Ma J."/>
        </authorList>
    </citation>
    <scope>NUCLEOTIDE SEQUENCE [LARGE SCALE GENOMIC DNA]</scope>
    <source>
        <strain evidence="2">JCM 16722</strain>
    </source>
</reference>
<name>A0ABP7ZVJ6_9SPHI</name>
<evidence type="ECO:0008006" key="3">
    <source>
        <dbReference type="Google" id="ProtNLM"/>
    </source>
</evidence>
<evidence type="ECO:0000313" key="2">
    <source>
        <dbReference type="Proteomes" id="UP001500167"/>
    </source>
</evidence>